<dbReference type="GO" id="GO:0034038">
    <property type="term" value="F:deoxyhypusine synthase activity"/>
    <property type="evidence" value="ECO:0007669"/>
    <property type="project" value="TreeGrafter"/>
</dbReference>
<dbReference type="Gene3D" id="3.40.910.10">
    <property type="entry name" value="Deoxyhypusine synthase"/>
    <property type="match status" value="1"/>
</dbReference>
<reference evidence="4" key="1">
    <citation type="submission" date="2009-09" db="EMBL/GenBank/DDBJ databases">
        <title>The complete chromosome of Desulfohalobium retbaense DSM 5692.</title>
        <authorList>
            <consortium name="US DOE Joint Genome Institute (JGI-PGF)"/>
            <person name="Lucas S."/>
            <person name="Copeland A."/>
            <person name="Lapidus A."/>
            <person name="Glavina del Rio T."/>
            <person name="Dalin E."/>
            <person name="Tice H."/>
            <person name="Bruce D."/>
            <person name="Goodwin L."/>
            <person name="Pitluck S."/>
            <person name="Kyrpides N."/>
            <person name="Mavromatis K."/>
            <person name="Ivanova N."/>
            <person name="Mikhailova N."/>
            <person name="Munk A.C."/>
            <person name="Brettin T."/>
            <person name="Detter J.C."/>
            <person name="Han C."/>
            <person name="Tapia R."/>
            <person name="Larimer F."/>
            <person name="Land M."/>
            <person name="Hauser L."/>
            <person name="Markowitz V."/>
            <person name="Cheng J.-F."/>
            <person name="Hugenholtz P."/>
            <person name="Woyke T."/>
            <person name="Wu D."/>
            <person name="Spring S."/>
            <person name="Klenk H.-P."/>
            <person name="Eisen J.A."/>
        </authorList>
    </citation>
    <scope>NUCLEOTIDE SEQUENCE [LARGE SCALE GENOMIC DNA]</scope>
    <source>
        <strain evidence="4">DSM 5692</strain>
    </source>
</reference>
<dbReference type="EMBL" id="CP001734">
    <property type="protein sequence ID" value="ACV68600.1"/>
    <property type="molecule type" value="Genomic_DNA"/>
</dbReference>
<sequence length="367" mass="40439">MSDEHDHIRLITELGNPEEEGFEPLSLLDPDSIQDFDDLLSAMSQTSFGGRGLGEALGVLEEMVQDPDCHVVGTFSGAMTVAKMGKLLCSMIDKGWIDTVISTGALMAHGFIESIGLKHYKYVPERMNDAALFERGFNRVYDTLEPEINFAQAEDVVHAVMAEIEDWNRMGSASLCRAIGAYLDGHFQGPGILKSAFQRDVPVFIPAFTDSELALDVASHILRHSPQAVSDSGAATELPFQFNPFYDLFEYTRRVCGAKRLGIFTIGGGVPRNWAQQVGPFVEIVNQRVEGLDLPVRRFQYGVRICPEPAHWGGLSGCTYQEGISWGKFVPPAQGGRFAEVHSDATIAWPILIKGLQDRLAKKAQDF</sequence>
<evidence type="ECO:0000313" key="3">
    <source>
        <dbReference type="EMBL" id="ACV68600.1"/>
    </source>
</evidence>
<dbReference type="PANTHER" id="PTHR11703:SF2">
    <property type="entry name" value="DEOXYHYPUSINE SYNTHASE-LIKE PROTEIN"/>
    <property type="match status" value="1"/>
</dbReference>
<dbReference type="AlphaFoldDB" id="C8X2F3"/>
<dbReference type="HOGENOM" id="CLU_039781_1_0_7"/>
<dbReference type="GO" id="GO:0005737">
    <property type="term" value="C:cytoplasm"/>
    <property type="evidence" value="ECO:0007669"/>
    <property type="project" value="TreeGrafter"/>
</dbReference>
<dbReference type="InterPro" id="IPR029035">
    <property type="entry name" value="DHS-like_NAD/FAD-binding_dom"/>
</dbReference>
<dbReference type="OrthoDB" id="9771211at2"/>
<dbReference type="KEGG" id="drt:Dret_1312"/>
<evidence type="ECO:0000313" key="4">
    <source>
        <dbReference type="Proteomes" id="UP000001052"/>
    </source>
</evidence>
<reference evidence="3 4" key="2">
    <citation type="journal article" date="2010" name="Stand. Genomic Sci.">
        <title>Complete genome sequence of Desulfohalobium retbaense type strain (HR(100)).</title>
        <authorList>
            <person name="Spring S."/>
            <person name="Nolan M."/>
            <person name="Lapidus A."/>
            <person name="Glavina Del Rio T."/>
            <person name="Copeland A."/>
            <person name="Tice H."/>
            <person name="Cheng J.F."/>
            <person name="Lucas S."/>
            <person name="Land M."/>
            <person name="Chen F."/>
            <person name="Bruce D."/>
            <person name="Goodwin L."/>
            <person name="Pitluck S."/>
            <person name="Ivanova N."/>
            <person name="Mavromatis K."/>
            <person name="Mikhailova N."/>
            <person name="Pati A."/>
            <person name="Chen A."/>
            <person name="Palaniappan K."/>
            <person name="Hauser L."/>
            <person name="Chang Y.J."/>
            <person name="Jeffries C.D."/>
            <person name="Munk C."/>
            <person name="Kiss H."/>
            <person name="Chain P."/>
            <person name="Han C."/>
            <person name="Brettin T."/>
            <person name="Detter J.C."/>
            <person name="Schuler E."/>
            <person name="Goker M."/>
            <person name="Rohde M."/>
            <person name="Bristow J."/>
            <person name="Eisen J.A."/>
            <person name="Markowitz V."/>
            <person name="Hugenholtz P."/>
            <person name="Kyrpides N.C."/>
            <person name="Klenk H.P."/>
        </authorList>
    </citation>
    <scope>NUCLEOTIDE SEQUENCE [LARGE SCALE GENOMIC DNA]</scope>
    <source>
        <strain evidence="3 4">DSM 5692</strain>
    </source>
</reference>
<dbReference type="STRING" id="485915.Dret_1312"/>
<dbReference type="SUPFAM" id="SSF52467">
    <property type="entry name" value="DHS-like NAD/FAD-binding domain"/>
    <property type="match status" value="1"/>
</dbReference>
<dbReference type="InterPro" id="IPR036982">
    <property type="entry name" value="Deoxyhypusine_synthase_sf"/>
</dbReference>
<name>C8X2F3_DESRD</name>
<accession>C8X2F3</accession>
<proteinExistence type="inferred from homology"/>
<protein>
    <submittedName>
        <fullName evidence="3">Deoxyhypusine synthase</fullName>
    </submittedName>
</protein>
<dbReference type="Pfam" id="PF01916">
    <property type="entry name" value="DS"/>
    <property type="match status" value="1"/>
</dbReference>
<dbReference type="PANTHER" id="PTHR11703">
    <property type="entry name" value="DEOXYHYPUSINE SYNTHASE"/>
    <property type="match status" value="1"/>
</dbReference>
<dbReference type="RefSeq" id="WP_015751747.1">
    <property type="nucleotide sequence ID" value="NC_013223.1"/>
</dbReference>
<comment type="similarity">
    <text evidence="1">Belongs to the deoxyhypusine synthase family.</text>
</comment>
<gene>
    <name evidence="3" type="ordered locus">Dret_1312</name>
</gene>
<evidence type="ECO:0000256" key="1">
    <source>
        <dbReference type="ARBA" id="ARBA00009892"/>
    </source>
</evidence>
<evidence type="ECO:0000256" key="2">
    <source>
        <dbReference type="ARBA" id="ARBA00022679"/>
    </source>
</evidence>
<dbReference type="InterPro" id="IPR002773">
    <property type="entry name" value="Deoxyhypusine_synthase"/>
</dbReference>
<keyword evidence="4" id="KW-1185">Reference proteome</keyword>
<dbReference type="Proteomes" id="UP000001052">
    <property type="component" value="Chromosome"/>
</dbReference>
<keyword evidence="2" id="KW-0808">Transferase</keyword>
<organism evidence="3 4">
    <name type="scientific">Desulfohalobium retbaense (strain ATCC 49708 / DSM 5692 / JCM 16813 / HR100)</name>
    <dbReference type="NCBI Taxonomy" id="485915"/>
    <lineage>
        <taxon>Bacteria</taxon>
        <taxon>Pseudomonadati</taxon>
        <taxon>Thermodesulfobacteriota</taxon>
        <taxon>Desulfovibrionia</taxon>
        <taxon>Desulfovibrionales</taxon>
        <taxon>Desulfohalobiaceae</taxon>
        <taxon>Desulfohalobium</taxon>
    </lineage>
</organism>
<dbReference type="eggNOG" id="COG1899">
    <property type="taxonomic scope" value="Bacteria"/>
</dbReference>